<dbReference type="RefSeq" id="WP_251593044.1">
    <property type="nucleotide sequence ID" value="NZ_JAMLJI010000002.1"/>
</dbReference>
<dbReference type="PROSITE" id="PS50928">
    <property type="entry name" value="ABC_TM1"/>
    <property type="match status" value="1"/>
</dbReference>
<keyword evidence="5 7" id="KW-1133">Transmembrane helix</keyword>
<evidence type="ECO:0000256" key="1">
    <source>
        <dbReference type="ARBA" id="ARBA00004651"/>
    </source>
</evidence>
<dbReference type="InterPro" id="IPR000515">
    <property type="entry name" value="MetI-like"/>
</dbReference>
<dbReference type="PANTHER" id="PTHR43386">
    <property type="entry name" value="OLIGOPEPTIDE TRANSPORT SYSTEM PERMEASE PROTEIN APPC"/>
    <property type="match status" value="1"/>
</dbReference>
<feature type="transmembrane region" description="Helical" evidence="7">
    <location>
        <begin position="234"/>
        <end position="258"/>
    </location>
</feature>
<evidence type="ECO:0000256" key="7">
    <source>
        <dbReference type="RuleBase" id="RU363032"/>
    </source>
</evidence>
<dbReference type="Gene3D" id="1.10.3720.10">
    <property type="entry name" value="MetI-like"/>
    <property type="match status" value="1"/>
</dbReference>
<dbReference type="InterPro" id="IPR025966">
    <property type="entry name" value="OppC_N"/>
</dbReference>
<evidence type="ECO:0000259" key="8">
    <source>
        <dbReference type="PROSITE" id="PS50928"/>
    </source>
</evidence>
<evidence type="ECO:0000256" key="5">
    <source>
        <dbReference type="ARBA" id="ARBA00022989"/>
    </source>
</evidence>
<evidence type="ECO:0000256" key="2">
    <source>
        <dbReference type="ARBA" id="ARBA00022448"/>
    </source>
</evidence>
<keyword evidence="2 7" id="KW-0813">Transport</keyword>
<dbReference type="CDD" id="cd06261">
    <property type="entry name" value="TM_PBP2"/>
    <property type="match status" value="1"/>
</dbReference>
<feature type="transmembrane region" description="Helical" evidence="7">
    <location>
        <begin position="192"/>
        <end position="214"/>
    </location>
</feature>
<dbReference type="InterPro" id="IPR050366">
    <property type="entry name" value="BP-dependent_transpt_permease"/>
</dbReference>
<feature type="transmembrane region" description="Helical" evidence="7">
    <location>
        <begin position="7"/>
        <end position="30"/>
    </location>
</feature>
<dbReference type="Pfam" id="PF12911">
    <property type="entry name" value="OppC_N"/>
    <property type="match status" value="1"/>
</dbReference>
<feature type="domain" description="ABC transmembrane type-1" evidence="8">
    <location>
        <begin position="74"/>
        <end position="259"/>
    </location>
</feature>
<dbReference type="InterPro" id="IPR035906">
    <property type="entry name" value="MetI-like_sf"/>
</dbReference>
<dbReference type="Proteomes" id="UP001269375">
    <property type="component" value="Unassembled WGS sequence"/>
</dbReference>
<dbReference type="NCBIfam" id="NF007738">
    <property type="entry name" value="PRK10417.1"/>
    <property type="match status" value="1"/>
</dbReference>
<evidence type="ECO:0000313" key="9">
    <source>
        <dbReference type="EMBL" id="MDR5894752.1"/>
    </source>
</evidence>
<comment type="caution">
    <text evidence="9">The sequence shown here is derived from an EMBL/GenBank/DDBJ whole genome shotgun (WGS) entry which is preliminary data.</text>
</comment>
<evidence type="ECO:0000256" key="4">
    <source>
        <dbReference type="ARBA" id="ARBA00022692"/>
    </source>
</evidence>
<dbReference type="Pfam" id="PF00528">
    <property type="entry name" value="BPD_transp_1"/>
    <property type="match status" value="1"/>
</dbReference>
<dbReference type="SUPFAM" id="SSF161098">
    <property type="entry name" value="MetI-like"/>
    <property type="match status" value="1"/>
</dbReference>
<keyword evidence="3" id="KW-1003">Cell membrane</keyword>
<dbReference type="PANTHER" id="PTHR43386:SF1">
    <property type="entry name" value="D,D-DIPEPTIDE TRANSPORT SYSTEM PERMEASE PROTEIN DDPC-RELATED"/>
    <property type="match status" value="1"/>
</dbReference>
<feature type="transmembrane region" description="Helical" evidence="7">
    <location>
        <begin position="72"/>
        <end position="98"/>
    </location>
</feature>
<protein>
    <submittedName>
        <fullName evidence="9">Nickel ABC transporter permease subunit NikC</fullName>
    </submittedName>
</protein>
<keyword evidence="6 7" id="KW-0472">Membrane</keyword>
<keyword evidence="10" id="KW-1185">Reference proteome</keyword>
<gene>
    <name evidence="9" type="primary">nikC</name>
    <name evidence="9" type="ORF">QC825_01530</name>
</gene>
<name>A0ABU1GT41_9GAMM</name>
<feature type="transmembrane region" description="Helical" evidence="7">
    <location>
        <begin position="136"/>
        <end position="156"/>
    </location>
</feature>
<evidence type="ECO:0000256" key="6">
    <source>
        <dbReference type="ARBA" id="ARBA00023136"/>
    </source>
</evidence>
<feature type="transmembrane region" description="Helical" evidence="7">
    <location>
        <begin position="110"/>
        <end position="130"/>
    </location>
</feature>
<evidence type="ECO:0000313" key="10">
    <source>
        <dbReference type="Proteomes" id="UP001269375"/>
    </source>
</evidence>
<comment type="similarity">
    <text evidence="7">Belongs to the binding-protein-dependent transport system permease family.</text>
</comment>
<evidence type="ECO:0000256" key="3">
    <source>
        <dbReference type="ARBA" id="ARBA00022475"/>
    </source>
</evidence>
<dbReference type="EMBL" id="JARWAO010000001">
    <property type="protein sequence ID" value="MDR5894752.1"/>
    <property type="molecule type" value="Genomic_DNA"/>
</dbReference>
<keyword evidence="4 7" id="KW-0812">Transmembrane</keyword>
<reference evidence="9 10" key="1">
    <citation type="submission" date="2023-04" db="EMBL/GenBank/DDBJ databases">
        <title>A long-awaited taxogenomic arrangement of the family Halomonadaceae.</title>
        <authorList>
            <person name="De La Haba R."/>
            <person name="Chuvochina M."/>
            <person name="Wittouck S."/>
            <person name="Arahal D.R."/>
            <person name="Sanchez-Porro C."/>
            <person name="Hugenholtz P."/>
            <person name="Ventosa A."/>
        </authorList>
    </citation>
    <scope>NUCLEOTIDE SEQUENCE [LARGE SCALE GENOMIC DNA]</scope>
    <source>
        <strain evidence="9 10">DSM 22428</strain>
    </source>
</reference>
<comment type="subcellular location">
    <subcellularLocation>
        <location evidence="1 7">Cell membrane</location>
        <topology evidence="1 7">Multi-pass membrane protein</topology>
    </subcellularLocation>
</comment>
<accession>A0ABU1GT41</accession>
<organism evidence="9 10">
    <name type="scientific">Larsenimonas suaedae</name>
    <dbReference type="NCBI Taxonomy" id="1851019"/>
    <lineage>
        <taxon>Bacteria</taxon>
        <taxon>Pseudomonadati</taxon>
        <taxon>Pseudomonadota</taxon>
        <taxon>Gammaproteobacteria</taxon>
        <taxon>Oceanospirillales</taxon>
        <taxon>Halomonadaceae</taxon>
        <taxon>Larsenimonas</taxon>
    </lineage>
</organism>
<sequence length="275" mass="29585">MPLWCRTVTTVIGLMLVVVLVGVALLAPVLSPYDPNAVDVVHRLSPMSAEHWLGTDGLGRDVLTRLMFGARLSLGTVAAILALVFAIGLLIGSLAGLAGGRVDQYLMRGADLFLTLPTFVTAMCLIGVLGPGMGSVIIAVAVTHWAWYARVVRVLVMSIRERDYVQASIMCGASRWAVFRHHMLPSISAQMLILLTLDLGHMMLHVAALSFLGLGVSPPTAEWGVMISDARELIWTQPGLIIWPGLAIFASVTAFNLLSDGVRDRLDPALKEMHG</sequence>
<proteinExistence type="inferred from homology"/>